<dbReference type="InterPro" id="IPR016215">
    <property type="entry name" value="NTA_MOA"/>
</dbReference>
<protein>
    <submittedName>
        <fullName evidence="8">FMNH2-dependent monooxygenase</fullName>
    </submittedName>
</protein>
<evidence type="ECO:0000256" key="4">
    <source>
        <dbReference type="ARBA" id="ARBA00023033"/>
    </source>
</evidence>
<comment type="similarity">
    <text evidence="5">Belongs to the NtaA/SnaA/DszA monooxygenase family.</text>
</comment>
<feature type="domain" description="Luciferase-like" evidence="7">
    <location>
        <begin position="24"/>
        <end position="394"/>
    </location>
</feature>
<dbReference type="Proteomes" id="UP000246722">
    <property type="component" value="Unassembled WGS sequence"/>
</dbReference>
<dbReference type="EMBL" id="QHLY01000003">
    <property type="protein sequence ID" value="PXA73308.1"/>
    <property type="molecule type" value="Genomic_DNA"/>
</dbReference>
<dbReference type="RefSeq" id="WP_110124984.1">
    <property type="nucleotide sequence ID" value="NZ_QHLY01000003.1"/>
</dbReference>
<name>A0A318A1E3_9MICO</name>
<keyword evidence="1 6" id="KW-0285">Flavoprotein</keyword>
<feature type="binding site" evidence="6">
    <location>
        <position position="105"/>
    </location>
    <ligand>
        <name>FMN</name>
        <dbReference type="ChEBI" id="CHEBI:58210"/>
    </ligand>
</feature>
<accession>A0A318A1E3</accession>
<dbReference type="InterPro" id="IPR011251">
    <property type="entry name" value="Luciferase-like_dom"/>
</dbReference>
<proteinExistence type="inferred from homology"/>
<dbReference type="OrthoDB" id="3265338at2"/>
<dbReference type="AlphaFoldDB" id="A0A318A1E3"/>
<organism evidence="8 9">
    <name type="scientific">Cryobacterium arcticum</name>
    <dbReference type="NCBI Taxonomy" id="670052"/>
    <lineage>
        <taxon>Bacteria</taxon>
        <taxon>Bacillati</taxon>
        <taxon>Actinomycetota</taxon>
        <taxon>Actinomycetes</taxon>
        <taxon>Micrococcales</taxon>
        <taxon>Microbacteriaceae</taxon>
        <taxon>Cryobacterium</taxon>
    </lineage>
</organism>
<reference evidence="8 9" key="1">
    <citation type="submission" date="2018-05" db="EMBL/GenBank/DDBJ databases">
        <title>Genetic diversity of glacier-inhabiting Cryobacterium bacteria in China and description of Cryobacterium mengkeensis sp. nov. and Arthrobacter glacialis sp. nov.</title>
        <authorList>
            <person name="Liu Q."/>
            <person name="Xin Y.-H."/>
        </authorList>
    </citation>
    <scope>NUCLEOTIDE SEQUENCE [LARGE SCALE GENOMIC DNA]</scope>
    <source>
        <strain evidence="8 9">SK-1</strain>
    </source>
</reference>
<evidence type="ECO:0000256" key="5">
    <source>
        <dbReference type="ARBA" id="ARBA00033748"/>
    </source>
</evidence>
<evidence type="ECO:0000256" key="6">
    <source>
        <dbReference type="PIRSR" id="PIRSR000337-1"/>
    </source>
</evidence>
<dbReference type="NCBIfam" id="TIGR03860">
    <property type="entry name" value="FMN_nitrolo"/>
    <property type="match status" value="1"/>
</dbReference>
<dbReference type="InterPro" id="IPR051260">
    <property type="entry name" value="Diverse_substr_monoxygenases"/>
</dbReference>
<keyword evidence="2 6" id="KW-0288">FMN</keyword>
<evidence type="ECO:0000313" key="8">
    <source>
        <dbReference type="EMBL" id="PXA73308.1"/>
    </source>
</evidence>
<keyword evidence="3" id="KW-0560">Oxidoreductase</keyword>
<dbReference type="InterPro" id="IPR036661">
    <property type="entry name" value="Luciferase-like_sf"/>
</dbReference>
<keyword evidence="9" id="KW-1185">Reference proteome</keyword>
<gene>
    <name evidence="8" type="ORF">CTB96_00740</name>
</gene>
<dbReference type="Pfam" id="PF00296">
    <property type="entry name" value="Bac_luciferase"/>
    <property type="match status" value="1"/>
</dbReference>
<evidence type="ECO:0000256" key="2">
    <source>
        <dbReference type="ARBA" id="ARBA00022643"/>
    </source>
</evidence>
<evidence type="ECO:0000256" key="3">
    <source>
        <dbReference type="ARBA" id="ARBA00023002"/>
    </source>
</evidence>
<dbReference type="GO" id="GO:0004497">
    <property type="term" value="F:monooxygenase activity"/>
    <property type="evidence" value="ECO:0007669"/>
    <property type="project" value="UniProtKB-KW"/>
</dbReference>
<feature type="binding site" evidence="6">
    <location>
        <position position="155"/>
    </location>
    <ligand>
        <name>FMN</name>
        <dbReference type="ChEBI" id="CHEBI:58210"/>
    </ligand>
</feature>
<dbReference type="PANTHER" id="PTHR30011">
    <property type="entry name" value="ALKANESULFONATE MONOOXYGENASE-RELATED"/>
    <property type="match status" value="1"/>
</dbReference>
<comment type="caution">
    <text evidence="8">The sequence shown here is derived from an EMBL/GenBank/DDBJ whole genome shotgun (WGS) entry which is preliminary data.</text>
</comment>
<dbReference type="PIRSF" id="PIRSF000337">
    <property type="entry name" value="NTA_MOA"/>
    <property type="match status" value="1"/>
</dbReference>
<feature type="binding site" evidence="6">
    <location>
        <position position="230"/>
    </location>
    <ligand>
        <name>FMN</name>
        <dbReference type="ChEBI" id="CHEBI:58210"/>
    </ligand>
</feature>
<sequence length="441" mass="48999">MFHLGWFLGNGYGIQPWNRTGRGGAWNSTNGRDWMKPDLYIDLARSLERGGFDFILIEDTSMIEDTFGGSMETTLKYGIMAPKNDPLPLVPLMTAATKHIGIIPTISTTQYPPFMAARLMTTLDHLTEGRVGINVVTSVSHRVAQNFGHDKHFEHDLRYEMAGEWMDVVDQLWESWEPDAVLLDEENFVYADHTKVHTIDYDGTYFKSRGPLNTIPGPQRRPVVSQAGNSIPGRELAARTADTMLAYGGDVAKMKEFREDMHRRMEKYGRAPEELKIMFLVNPIIGETDADAHEREATRAAAAATDDAVIQRLWAMSYVSGGEVDFAAMDLDAPIPGVTGNGEQSSMANYVRAGQGKTLRELAATHRTISHMGLVGSCETVAEKMGEIMDEVGGDGFLLYPTMNRRTIIEIADGLGSALQRRGLIRESYTGTTLRDHLSEF</sequence>
<dbReference type="SUPFAM" id="SSF51679">
    <property type="entry name" value="Bacterial luciferase-like"/>
    <property type="match status" value="1"/>
</dbReference>
<evidence type="ECO:0000259" key="7">
    <source>
        <dbReference type="Pfam" id="PF00296"/>
    </source>
</evidence>
<dbReference type="PANTHER" id="PTHR30011:SF16">
    <property type="entry name" value="C2H2 FINGER DOMAIN TRANSCRIPTION FACTOR (EUROFUNG)-RELATED"/>
    <property type="match status" value="1"/>
</dbReference>
<feature type="binding site" evidence="6">
    <location>
        <position position="59"/>
    </location>
    <ligand>
        <name>FMN</name>
        <dbReference type="ChEBI" id="CHEBI:58210"/>
    </ligand>
</feature>
<evidence type="ECO:0000313" key="9">
    <source>
        <dbReference type="Proteomes" id="UP000246722"/>
    </source>
</evidence>
<dbReference type="Gene3D" id="3.20.20.30">
    <property type="entry name" value="Luciferase-like domain"/>
    <property type="match status" value="1"/>
</dbReference>
<dbReference type="GO" id="GO:0016705">
    <property type="term" value="F:oxidoreductase activity, acting on paired donors, with incorporation or reduction of molecular oxygen"/>
    <property type="evidence" value="ECO:0007669"/>
    <property type="project" value="InterPro"/>
</dbReference>
<feature type="binding site" evidence="6">
    <location>
        <position position="159"/>
    </location>
    <ligand>
        <name>FMN</name>
        <dbReference type="ChEBI" id="CHEBI:58210"/>
    </ligand>
</feature>
<evidence type="ECO:0000256" key="1">
    <source>
        <dbReference type="ARBA" id="ARBA00022630"/>
    </source>
</evidence>
<keyword evidence="4 8" id="KW-0503">Monooxygenase</keyword>